<dbReference type="OrthoDB" id="5835829at2759"/>
<evidence type="ECO:0000313" key="6">
    <source>
        <dbReference type="Proteomes" id="UP000078561"/>
    </source>
</evidence>
<dbReference type="AlphaFoldDB" id="A0A168KRK8"/>
<dbReference type="EMBL" id="LT550270">
    <property type="protein sequence ID" value="SAL95267.1"/>
    <property type="molecule type" value="Genomic_DNA"/>
</dbReference>
<evidence type="ECO:0000256" key="2">
    <source>
        <dbReference type="ARBA" id="ARBA00022679"/>
    </source>
</evidence>
<keyword evidence="1 3" id="KW-0328">Glycosyltransferase</keyword>
<dbReference type="InterPro" id="IPR050271">
    <property type="entry name" value="UDP-glycosyltransferase"/>
</dbReference>
<accession>A0A168KRK8</accession>
<dbReference type="InterPro" id="IPR002213">
    <property type="entry name" value="UDP_glucos_trans"/>
</dbReference>
<dbReference type="PANTHER" id="PTHR48043">
    <property type="entry name" value="EG:EG0003.4 PROTEIN-RELATED"/>
    <property type="match status" value="1"/>
</dbReference>
<keyword evidence="4" id="KW-0812">Transmembrane</keyword>
<name>A0A168KRK8_ABSGL</name>
<dbReference type="OMA" id="HIWNRAW"/>
<evidence type="ECO:0000313" key="5">
    <source>
        <dbReference type="EMBL" id="SAL95267.1"/>
    </source>
</evidence>
<reference evidence="5" key="1">
    <citation type="submission" date="2016-04" db="EMBL/GenBank/DDBJ databases">
        <authorList>
            <person name="Evans L.H."/>
            <person name="Alamgir A."/>
            <person name="Owens N."/>
            <person name="Weber N.D."/>
            <person name="Virtaneva K."/>
            <person name="Barbian K."/>
            <person name="Babar A."/>
            <person name="Rosenke K."/>
        </authorList>
    </citation>
    <scope>NUCLEOTIDE SEQUENCE [LARGE SCALE GENOMIC DNA]</scope>
    <source>
        <strain evidence="5">CBS 101.48</strain>
    </source>
</reference>
<dbReference type="GO" id="GO:0008194">
    <property type="term" value="F:UDP-glycosyltransferase activity"/>
    <property type="evidence" value="ECO:0007669"/>
    <property type="project" value="InterPro"/>
</dbReference>
<dbReference type="PROSITE" id="PS00375">
    <property type="entry name" value="UDPGT"/>
    <property type="match status" value="1"/>
</dbReference>
<feature type="transmembrane region" description="Helical" evidence="4">
    <location>
        <begin position="501"/>
        <end position="520"/>
    </location>
</feature>
<comment type="similarity">
    <text evidence="3">Belongs to the UDP-glycosyltransferase family.</text>
</comment>
<keyword evidence="4" id="KW-1133">Transmembrane helix</keyword>
<sequence>MGFVSGALQLDPTYQTSKHIAFVCFVPGSSHITWVLRFLDELASRGHNVTFVTVDQNAKYGADYSRINTVTIDIPDNDMSKIMAQIDSHPDFVSILPMMIEKMTRTWGYGFDGVKDFIENNKVDTFICDHRTDACIDAVHAKKLPMILTATLGMFADASTSYTNNHLLTLSEYTTKDQTLSRRFYNKFLLPLSVLYRAKPALSDLAALKRSRGLTGESSEEKGKHALKIISSLFGVETPRPVGPLIELVGPLMAKTYPGLDPEFDHYLATHQRVAYVAFGQHAVPDAFDVERVLTALAIQYEKGHIDGIIWSSRYAQPDRFATKLTTPLRHYDLTGCFGTDEKEQGLLRDLMVTRWSPQMAVLMHPSVSVFVSHGGSNSLFEALHVGKRMIFYPFFGDQPGTAKQLSQYGLSEYFDHKTDPALINERVEKVILDQEGTYQHHVERYQALIQIHGKAAPGRAADLVEEVAFANQGYGKAYLLPHREDVGHSIPWLKRHNLDIYGIALVMLGSTLGLFAWGLNRLRRAYGVVQKAKTL</sequence>
<keyword evidence="2 3" id="KW-0808">Transferase</keyword>
<proteinExistence type="inferred from homology"/>
<dbReference type="CDD" id="cd03784">
    <property type="entry name" value="GT1_Gtf-like"/>
    <property type="match status" value="1"/>
</dbReference>
<dbReference type="STRING" id="4829.A0A168KRK8"/>
<dbReference type="InParanoid" id="A0A168KRK8"/>
<dbReference type="PANTHER" id="PTHR48043:SF145">
    <property type="entry name" value="FI06409P-RELATED"/>
    <property type="match status" value="1"/>
</dbReference>
<gene>
    <name evidence="5" type="primary">ABSGL_00585.1 scaffold 832</name>
</gene>
<dbReference type="InterPro" id="IPR035595">
    <property type="entry name" value="UDP_glycos_trans_CS"/>
</dbReference>
<evidence type="ECO:0000256" key="4">
    <source>
        <dbReference type="SAM" id="Phobius"/>
    </source>
</evidence>
<dbReference type="Gene3D" id="3.40.50.2000">
    <property type="entry name" value="Glycogen Phosphorylase B"/>
    <property type="match status" value="2"/>
</dbReference>
<dbReference type="Pfam" id="PF00201">
    <property type="entry name" value="UDPGT"/>
    <property type="match status" value="1"/>
</dbReference>
<evidence type="ECO:0000256" key="3">
    <source>
        <dbReference type="RuleBase" id="RU003718"/>
    </source>
</evidence>
<protein>
    <submittedName>
        <fullName evidence="5">Uncharacterized protein</fullName>
    </submittedName>
</protein>
<organism evidence="5">
    <name type="scientific">Absidia glauca</name>
    <name type="common">Pin mould</name>
    <dbReference type="NCBI Taxonomy" id="4829"/>
    <lineage>
        <taxon>Eukaryota</taxon>
        <taxon>Fungi</taxon>
        <taxon>Fungi incertae sedis</taxon>
        <taxon>Mucoromycota</taxon>
        <taxon>Mucoromycotina</taxon>
        <taxon>Mucoromycetes</taxon>
        <taxon>Mucorales</taxon>
        <taxon>Cunninghamellaceae</taxon>
        <taxon>Absidia</taxon>
    </lineage>
</organism>
<keyword evidence="6" id="KW-1185">Reference proteome</keyword>
<evidence type="ECO:0000256" key="1">
    <source>
        <dbReference type="ARBA" id="ARBA00022676"/>
    </source>
</evidence>
<keyword evidence="4" id="KW-0472">Membrane</keyword>
<dbReference type="Proteomes" id="UP000078561">
    <property type="component" value="Unassembled WGS sequence"/>
</dbReference>
<dbReference type="SUPFAM" id="SSF53756">
    <property type="entry name" value="UDP-Glycosyltransferase/glycogen phosphorylase"/>
    <property type="match status" value="1"/>
</dbReference>